<dbReference type="GO" id="GO:0004252">
    <property type="term" value="F:serine-type endopeptidase activity"/>
    <property type="evidence" value="ECO:0007669"/>
    <property type="project" value="UniProtKB-UniRule"/>
</dbReference>
<dbReference type="InterPro" id="IPR050131">
    <property type="entry name" value="Peptidase_S8_subtilisin-like"/>
</dbReference>
<evidence type="ECO:0000259" key="8">
    <source>
        <dbReference type="Pfam" id="PF18962"/>
    </source>
</evidence>
<keyword evidence="10" id="KW-1185">Reference proteome</keyword>
<evidence type="ECO:0000313" key="10">
    <source>
        <dbReference type="Proteomes" id="UP000199513"/>
    </source>
</evidence>
<dbReference type="Gene3D" id="3.40.50.200">
    <property type="entry name" value="Peptidase S8/S53 domain"/>
    <property type="match status" value="1"/>
</dbReference>
<accession>A0A1I2KFN9</accession>
<keyword evidence="4 5" id="KW-0720">Serine protease</keyword>
<dbReference type="PROSITE" id="PS00137">
    <property type="entry name" value="SUBTILASE_HIS"/>
    <property type="match status" value="1"/>
</dbReference>
<dbReference type="PRINTS" id="PR00723">
    <property type="entry name" value="SUBTILISIN"/>
</dbReference>
<feature type="active site" description="Charge relay system" evidence="5">
    <location>
        <position position="288"/>
    </location>
</feature>
<keyword evidence="2 5" id="KW-0645">Protease</keyword>
<dbReference type="PROSITE" id="PS00138">
    <property type="entry name" value="SUBTILASE_SER"/>
    <property type="match status" value="1"/>
</dbReference>
<dbReference type="NCBIfam" id="TIGR04183">
    <property type="entry name" value="Por_Secre_tail"/>
    <property type="match status" value="1"/>
</dbReference>
<organism evidence="9 10">
    <name type="scientific">Thermoflexibacter ruber</name>
    <dbReference type="NCBI Taxonomy" id="1003"/>
    <lineage>
        <taxon>Bacteria</taxon>
        <taxon>Pseudomonadati</taxon>
        <taxon>Bacteroidota</taxon>
        <taxon>Cytophagia</taxon>
        <taxon>Cytophagales</taxon>
        <taxon>Thermoflexibacteraceae</taxon>
        <taxon>Thermoflexibacter</taxon>
    </lineage>
</organism>
<dbReference type="CDD" id="cd07498">
    <property type="entry name" value="Peptidases_S8_15"/>
    <property type="match status" value="1"/>
</dbReference>
<evidence type="ECO:0000256" key="1">
    <source>
        <dbReference type="ARBA" id="ARBA00011073"/>
    </source>
</evidence>
<feature type="domain" description="Secretion system C-terminal sorting" evidence="8">
    <location>
        <begin position="649"/>
        <end position="723"/>
    </location>
</feature>
<dbReference type="STRING" id="1003.SAMN04488541_11001"/>
<dbReference type="GO" id="GO:0006508">
    <property type="term" value="P:proteolysis"/>
    <property type="evidence" value="ECO:0007669"/>
    <property type="project" value="UniProtKB-KW"/>
</dbReference>
<comment type="similarity">
    <text evidence="1 5 6">Belongs to the peptidase S8 family.</text>
</comment>
<evidence type="ECO:0000256" key="3">
    <source>
        <dbReference type="ARBA" id="ARBA00022801"/>
    </source>
</evidence>
<reference evidence="10" key="1">
    <citation type="submission" date="2016-10" db="EMBL/GenBank/DDBJ databases">
        <authorList>
            <person name="Varghese N."/>
            <person name="Submissions S."/>
        </authorList>
    </citation>
    <scope>NUCLEOTIDE SEQUENCE [LARGE SCALE GENOMIC DNA]</scope>
    <source>
        <strain>GEY</strain>
        <strain evidence="10">DSM 9560</strain>
    </source>
</reference>
<evidence type="ECO:0000256" key="2">
    <source>
        <dbReference type="ARBA" id="ARBA00022670"/>
    </source>
</evidence>
<dbReference type="OrthoDB" id="9798386at2"/>
<dbReference type="SUPFAM" id="SSF52743">
    <property type="entry name" value="Subtilisin-like"/>
    <property type="match status" value="1"/>
</dbReference>
<proteinExistence type="inferred from homology"/>
<keyword evidence="3 5" id="KW-0378">Hydrolase</keyword>
<gene>
    <name evidence="9" type="ORF">SAMN04488541_11001</name>
</gene>
<dbReference type="InterPro" id="IPR022398">
    <property type="entry name" value="Peptidase_S8_His-AS"/>
</dbReference>
<dbReference type="InterPro" id="IPR036852">
    <property type="entry name" value="Peptidase_S8/S53_dom_sf"/>
</dbReference>
<dbReference type="Pfam" id="PF00082">
    <property type="entry name" value="Peptidase_S8"/>
    <property type="match status" value="1"/>
</dbReference>
<dbReference type="InterPro" id="IPR000209">
    <property type="entry name" value="Peptidase_S8/S53_dom"/>
</dbReference>
<dbReference type="AlphaFoldDB" id="A0A1I2KFN9"/>
<dbReference type="InterPro" id="IPR023828">
    <property type="entry name" value="Peptidase_S8_Ser-AS"/>
</dbReference>
<feature type="active site" description="Charge relay system" evidence="5">
    <location>
        <position position="461"/>
    </location>
</feature>
<evidence type="ECO:0000256" key="4">
    <source>
        <dbReference type="ARBA" id="ARBA00022825"/>
    </source>
</evidence>
<dbReference type="Pfam" id="PF18962">
    <property type="entry name" value="Por_Secre_tail"/>
    <property type="match status" value="1"/>
</dbReference>
<name>A0A1I2KFN9_9BACT</name>
<dbReference type="InterPro" id="IPR023827">
    <property type="entry name" value="Peptidase_S8_Asp-AS"/>
</dbReference>
<feature type="domain" description="Peptidase S8/S53" evidence="7">
    <location>
        <begin position="245"/>
        <end position="500"/>
    </location>
</feature>
<evidence type="ECO:0000256" key="5">
    <source>
        <dbReference type="PROSITE-ProRule" id="PRU01240"/>
    </source>
</evidence>
<sequence length="732" mass="80418">MRKLLISLFLGTVIALFLLNAQYSIAQDLSSYYQGKKQFYQTSENKIVVRFRKEATVSVKNQILHSLVNEKEQVGEAGNGISIIVLKNNTSKEKIQHFIKEYKNNDEVISISPILLNQKSEEIGALTEQFIVRLKTNTNITQLQRLVTQTRTQIVEQYKYDKQTYILAVNKNSQGNALEMANLFYESGLFEWSEPDFLLFIDKGCIPNDVSFNQQWYLRNTQQFGGITDADIDAEQAWCITTGSSSIKVAVLDDGIQSNHPDLLGNILLGYNATNGTNNTEPAGSEPHGTFVAGIIAARANNQEGIAGIAYNNRVVPIKVLTAVTNLDTMSTAFGSALVAGIDWAWHQGGVDVMNMSFRIGINIQNIETAIQRAITQGRGGKGCVMVGITHNQNRNGISFPASNPNMIAVGASNPFDEKASFSNYGLGIDIVAPGEQMFSTDLTLQGYNQFSNYDFQSGTSFASPLVAGTAALILSLNPNLTQSQVRRIIELTAEKKGGNVYQSNVPGQPNGTWNQFMGHGRLDTHQALLYTQNYCLPTSVSSSLISVSGQGMTVTQSGLNLAVIYNGSFISSTPNSQNIDQVEWQSLSSSVYVSQSGITATAYLSNGCVGGIANMRVRVRNICGLWSDWRMFTVNVCSNSGFRFVYSPNPTSEVLTITAVPTEENKNLTIAAEVDFEVKLIDQDGKVVREGKNQNKEKKLSFDVKGLKEGTYYLHILYGKEIEKHQVLVGK</sequence>
<dbReference type="InterPro" id="IPR034054">
    <property type="entry name" value="Pep_S8_PrcA"/>
</dbReference>
<dbReference type="InterPro" id="IPR015500">
    <property type="entry name" value="Peptidase_S8_subtilisin-rel"/>
</dbReference>
<dbReference type="PROSITE" id="PS51892">
    <property type="entry name" value="SUBTILASE"/>
    <property type="match status" value="1"/>
</dbReference>
<dbReference type="Proteomes" id="UP000199513">
    <property type="component" value="Unassembled WGS sequence"/>
</dbReference>
<dbReference type="RefSeq" id="WP_091549634.1">
    <property type="nucleotide sequence ID" value="NZ_FONY01000100.1"/>
</dbReference>
<dbReference type="EMBL" id="FONY01000100">
    <property type="protein sequence ID" value="SFF63756.1"/>
    <property type="molecule type" value="Genomic_DNA"/>
</dbReference>
<dbReference type="PROSITE" id="PS00136">
    <property type="entry name" value="SUBTILASE_ASP"/>
    <property type="match status" value="1"/>
</dbReference>
<protein>
    <submittedName>
        <fullName evidence="9">Por secretion system C-terminal sorting domain-containing protein</fullName>
    </submittedName>
</protein>
<evidence type="ECO:0000256" key="6">
    <source>
        <dbReference type="RuleBase" id="RU003355"/>
    </source>
</evidence>
<feature type="active site" description="Charge relay system" evidence="5">
    <location>
        <position position="253"/>
    </location>
</feature>
<dbReference type="PANTHER" id="PTHR43806">
    <property type="entry name" value="PEPTIDASE S8"/>
    <property type="match status" value="1"/>
</dbReference>
<dbReference type="PANTHER" id="PTHR43806:SF11">
    <property type="entry name" value="CEREVISIN-RELATED"/>
    <property type="match status" value="1"/>
</dbReference>
<dbReference type="InterPro" id="IPR026444">
    <property type="entry name" value="Secre_tail"/>
</dbReference>
<evidence type="ECO:0000259" key="7">
    <source>
        <dbReference type="Pfam" id="PF00082"/>
    </source>
</evidence>
<evidence type="ECO:0000313" key="9">
    <source>
        <dbReference type="EMBL" id="SFF63756.1"/>
    </source>
</evidence>